<dbReference type="AlphaFoldDB" id="A0AAD2E0Y4"/>
<evidence type="ECO:0000313" key="3">
    <source>
        <dbReference type="Proteomes" id="UP000834106"/>
    </source>
</evidence>
<feature type="compositionally biased region" description="Gly residues" evidence="1">
    <location>
        <begin position="56"/>
        <end position="65"/>
    </location>
</feature>
<keyword evidence="3" id="KW-1185">Reference proteome</keyword>
<reference evidence="2" key="1">
    <citation type="submission" date="2023-05" db="EMBL/GenBank/DDBJ databases">
        <authorList>
            <person name="Huff M."/>
        </authorList>
    </citation>
    <scope>NUCLEOTIDE SEQUENCE</scope>
</reference>
<gene>
    <name evidence="2" type="ORF">FPE_LOCUS18201</name>
</gene>
<name>A0AAD2E0Y4_9LAMI</name>
<evidence type="ECO:0000313" key="2">
    <source>
        <dbReference type="EMBL" id="CAI9770771.1"/>
    </source>
</evidence>
<dbReference type="Proteomes" id="UP000834106">
    <property type="component" value="Chromosome 11"/>
</dbReference>
<organism evidence="2 3">
    <name type="scientific">Fraxinus pennsylvanica</name>
    <dbReference type="NCBI Taxonomy" id="56036"/>
    <lineage>
        <taxon>Eukaryota</taxon>
        <taxon>Viridiplantae</taxon>
        <taxon>Streptophyta</taxon>
        <taxon>Embryophyta</taxon>
        <taxon>Tracheophyta</taxon>
        <taxon>Spermatophyta</taxon>
        <taxon>Magnoliopsida</taxon>
        <taxon>eudicotyledons</taxon>
        <taxon>Gunneridae</taxon>
        <taxon>Pentapetalae</taxon>
        <taxon>asterids</taxon>
        <taxon>lamiids</taxon>
        <taxon>Lamiales</taxon>
        <taxon>Oleaceae</taxon>
        <taxon>Oleeae</taxon>
        <taxon>Fraxinus</taxon>
    </lineage>
</organism>
<feature type="region of interest" description="Disordered" evidence="1">
    <location>
        <begin position="45"/>
        <end position="70"/>
    </location>
</feature>
<proteinExistence type="predicted"/>
<accession>A0AAD2E0Y4</accession>
<protein>
    <submittedName>
        <fullName evidence="2">Uncharacterized protein</fullName>
    </submittedName>
</protein>
<sequence length="123" mass="14068">MREEMRRRLNVDSSPFRWDRGWDVGPSSWSTGLTNEHFDGEVVGQQVEPGSDRGQTSGGGLGQNQGGVSIKNWTGNWHSEAWWTDMELAKVKELESENHRGKAFVDGWDDRMKEMTELMKQVK</sequence>
<dbReference type="EMBL" id="OU503046">
    <property type="protein sequence ID" value="CAI9770771.1"/>
    <property type="molecule type" value="Genomic_DNA"/>
</dbReference>
<evidence type="ECO:0000256" key="1">
    <source>
        <dbReference type="SAM" id="MobiDB-lite"/>
    </source>
</evidence>